<dbReference type="InterPro" id="IPR019613">
    <property type="entry name" value="DUF4198"/>
</dbReference>
<dbReference type="GO" id="GO:0016702">
    <property type="term" value="F:oxidoreductase activity, acting on single donors with incorporation of molecular oxygen, incorporation of two atoms of oxygen"/>
    <property type="evidence" value="ECO:0007669"/>
    <property type="project" value="InterPro"/>
</dbReference>
<evidence type="ECO:0000313" key="2">
    <source>
        <dbReference type="Proteomes" id="UP000002710"/>
    </source>
</evidence>
<keyword evidence="1" id="KW-0812">Transmembrane</keyword>
<dbReference type="GO" id="GO:0005506">
    <property type="term" value="F:iron ion binding"/>
    <property type="evidence" value="ECO:0007669"/>
    <property type="project" value="InterPro"/>
</dbReference>
<name>Q313A6_OLEA2</name>
<gene>
    <name evidence="1" type="ordered locus">Dde_1189</name>
</gene>
<dbReference type="Pfam" id="PF10670">
    <property type="entry name" value="DUF4198"/>
    <property type="match status" value="1"/>
</dbReference>
<protein>
    <submittedName>
        <fullName evidence="1">Nickel transport complex protein, NikM subunit, transmembrane</fullName>
    </submittedName>
</protein>
<dbReference type="EMBL" id="CP000112">
    <property type="protein sequence ID" value="ABB37990.1"/>
    <property type="molecule type" value="Genomic_DNA"/>
</dbReference>
<dbReference type="STRING" id="207559.Dde_1189"/>
<accession>Q313A6</accession>
<keyword evidence="2" id="KW-1185">Reference proteome</keyword>
<evidence type="ECO:0000313" key="1">
    <source>
        <dbReference type="EMBL" id="ABB37990.1"/>
    </source>
</evidence>
<keyword evidence="1" id="KW-0472">Membrane</keyword>
<dbReference type="HOGENOM" id="CLU_058596_1_1_7"/>
<dbReference type="KEGG" id="dde:Dde_1189"/>
<reference evidence="1 2" key="1">
    <citation type="journal article" date="2011" name="J. Bacteriol.">
        <title>Complete genome sequence and updated annotation of Desulfovibrio alaskensis G20.</title>
        <authorList>
            <person name="Hauser L.J."/>
            <person name="Land M.L."/>
            <person name="Brown S.D."/>
            <person name="Larimer F."/>
            <person name="Keller K.L."/>
            <person name="Rapp-Giles B.J."/>
            <person name="Price M.N."/>
            <person name="Lin M."/>
            <person name="Bruce D.C."/>
            <person name="Detter J.C."/>
            <person name="Tapia R."/>
            <person name="Han C.S."/>
            <person name="Goodwin L.A."/>
            <person name="Cheng J.F."/>
            <person name="Pitluck S."/>
            <person name="Copeland A."/>
            <person name="Lucas S."/>
            <person name="Nolan M."/>
            <person name="Lapidus A.L."/>
            <person name="Palumbo A.V."/>
            <person name="Wall J.D."/>
        </authorList>
    </citation>
    <scope>NUCLEOTIDE SEQUENCE [LARGE SCALE GENOMIC DNA]</scope>
    <source>
        <strain evidence="2">ATCC BAA 1058 / DSM 17464 / G20</strain>
    </source>
</reference>
<dbReference type="AlphaFoldDB" id="Q313A6"/>
<sequence>MVHWFSRVNGKGVLRRAMVRGAVACSLVAATYGMALAHFGMVIPSASVAVEKDQAALSLQVSFSHPMELQGMDMAAPQEFAVIADGRKTDLTGGLEAATVMGHKAWKAEYQIKRPGVAQFYVIPRLYWEPAEDCYIQHLTKTYVASFGEEEGWDVPAGLRTEIVPLTRPFANYAGNVFQGRVLMEGKPVAGAVVEVEYYNKEGRYAAPNEYFVTQSVLTDADGVFTYAVPWAGWWGFAALNTAPEKIDNNGEKKDLELGAVLWTEFLEPMKK</sequence>
<dbReference type="eggNOG" id="COG5266">
    <property type="taxonomic scope" value="Bacteria"/>
</dbReference>
<proteinExistence type="predicted"/>
<dbReference type="RefSeq" id="WP_011367208.1">
    <property type="nucleotide sequence ID" value="NC_007519.1"/>
</dbReference>
<dbReference type="InterPro" id="IPR015889">
    <property type="entry name" value="Intradiol_dOase_core"/>
</dbReference>
<dbReference type="Proteomes" id="UP000002710">
    <property type="component" value="Chromosome"/>
</dbReference>
<dbReference type="SUPFAM" id="SSF49482">
    <property type="entry name" value="Aromatic compound dioxygenase"/>
    <property type="match status" value="1"/>
</dbReference>
<organism evidence="1 2">
    <name type="scientific">Oleidesulfovibrio alaskensis (strain ATCC BAA-1058 / DSM 17464 / G20)</name>
    <name type="common">Desulfovibrio alaskensis</name>
    <dbReference type="NCBI Taxonomy" id="207559"/>
    <lineage>
        <taxon>Bacteria</taxon>
        <taxon>Pseudomonadati</taxon>
        <taxon>Thermodesulfobacteriota</taxon>
        <taxon>Desulfovibrionia</taxon>
        <taxon>Desulfovibrionales</taxon>
        <taxon>Desulfovibrionaceae</taxon>
        <taxon>Oleidesulfovibrio</taxon>
    </lineage>
</organism>